<dbReference type="GO" id="GO:0006516">
    <property type="term" value="P:glycoprotein catabolic process"/>
    <property type="evidence" value="ECO:0007669"/>
    <property type="project" value="TreeGrafter"/>
</dbReference>
<dbReference type="Pfam" id="PF17678">
    <property type="entry name" value="Glyco_hydro_92N"/>
    <property type="match status" value="1"/>
</dbReference>
<feature type="domain" description="Glycosyl hydrolase family 92 N-terminal" evidence="1">
    <location>
        <begin position="8"/>
        <end position="135"/>
    </location>
</feature>
<evidence type="ECO:0000313" key="3">
    <source>
        <dbReference type="Proteomes" id="UP000270868"/>
    </source>
</evidence>
<name>A0A428HAC6_STRCR</name>
<dbReference type="Gene3D" id="2.70.98.10">
    <property type="match status" value="1"/>
</dbReference>
<reference evidence="2 3" key="1">
    <citation type="submission" date="2018-11" db="EMBL/GenBank/DDBJ databases">
        <title>Species Designations Belie Phenotypic and Genotypic Heterogeneity in Oral Streptococci.</title>
        <authorList>
            <person name="Velsko I."/>
        </authorList>
    </citation>
    <scope>NUCLEOTIDE SEQUENCE [LARGE SCALE GENOMIC DNA]</scope>
    <source>
        <strain evidence="2 3">A52</strain>
    </source>
</reference>
<dbReference type="EMBL" id="RJPS01000001">
    <property type="protein sequence ID" value="RSJ92720.1"/>
    <property type="molecule type" value="Genomic_DNA"/>
</dbReference>
<dbReference type="GO" id="GO:0000224">
    <property type="term" value="F:peptide-N4-(N-acetyl-beta-glucosaminyl)asparagine amidase activity"/>
    <property type="evidence" value="ECO:0007669"/>
    <property type="project" value="TreeGrafter"/>
</dbReference>
<accession>A0A428HAC6</accession>
<dbReference type="InterPro" id="IPR050883">
    <property type="entry name" value="PNGase"/>
</dbReference>
<evidence type="ECO:0000313" key="2">
    <source>
        <dbReference type="EMBL" id="RSJ92720.1"/>
    </source>
</evidence>
<comment type="caution">
    <text evidence="2">The sequence shown here is derived from an EMBL/GenBank/DDBJ whole genome shotgun (WGS) entry which is preliminary data.</text>
</comment>
<dbReference type="GO" id="GO:0005829">
    <property type="term" value="C:cytosol"/>
    <property type="evidence" value="ECO:0007669"/>
    <property type="project" value="TreeGrafter"/>
</dbReference>
<sequence>MKTILETIDTRYGTDNSHSFSHGNTLPYTGAPFGMNYFVPQSSHTDGSWFFQPDLPIFQGIRLTHQPSPWIGDFSWLLLTPITEKISKPDIYHRQSSYRPDESIFQPHYLKIHSNRYQVSTELTPTTYGSCFRLTS</sequence>
<dbReference type="PANTHER" id="PTHR12143:SF43">
    <property type="entry name" value="PUTATIVE-RELATED"/>
    <property type="match status" value="1"/>
</dbReference>
<dbReference type="GO" id="GO:0030246">
    <property type="term" value="F:carbohydrate binding"/>
    <property type="evidence" value="ECO:0007669"/>
    <property type="project" value="InterPro"/>
</dbReference>
<dbReference type="InterPro" id="IPR041371">
    <property type="entry name" value="GH92_N"/>
</dbReference>
<dbReference type="Proteomes" id="UP000270868">
    <property type="component" value="Unassembled WGS sequence"/>
</dbReference>
<gene>
    <name evidence="2" type="ORF">D8792_01420</name>
</gene>
<organism evidence="2 3">
    <name type="scientific">Streptococcus cristatus</name>
    <dbReference type="NCBI Taxonomy" id="45634"/>
    <lineage>
        <taxon>Bacteria</taxon>
        <taxon>Bacillati</taxon>
        <taxon>Bacillota</taxon>
        <taxon>Bacilli</taxon>
        <taxon>Lactobacillales</taxon>
        <taxon>Streptococcaceae</taxon>
        <taxon>Streptococcus</taxon>
    </lineage>
</organism>
<evidence type="ECO:0000259" key="1">
    <source>
        <dbReference type="Pfam" id="PF17678"/>
    </source>
</evidence>
<proteinExistence type="predicted"/>
<dbReference type="PANTHER" id="PTHR12143">
    <property type="entry name" value="PEPTIDE N-GLYCANASE PNGASE -RELATED"/>
    <property type="match status" value="1"/>
</dbReference>
<dbReference type="InterPro" id="IPR014718">
    <property type="entry name" value="GH-type_carb-bd"/>
</dbReference>
<protein>
    <recommendedName>
        <fullName evidence="1">Glycosyl hydrolase family 92 N-terminal domain-containing protein</fullName>
    </recommendedName>
</protein>
<dbReference type="AlphaFoldDB" id="A0A428HAC6"/>